<dbReference type="OrthoDB" id="5374070at2759"/>
<feature type="region of interest" description="Disordered" evidence="1">
    <location>
        <begin position="501"/>
        <end position="532"/>
    </location>
</feature>
<accession>A0A9W8Y2H4</accession>
<gene>
    <name evidence="2" type="ORF">N0V83_008517</name>
</gene>
<keyword evidence="3" id="KW-1185">Reference proteome</keyword>
<evidence type="ECO:0000256" key="1">
    <source>
        <dbReference type="SAM" id="MobiDB-lite"/>
    </source>
</evidence>
<reference evidence="2" key="1">
    <citation type="submission" date="2022-10" db="EMBL/GenBank/DDBJ databases">
        <title>Tapping the CABI collections for fungal endophytes: first genome assemblies for Collariella, Neodidymelliopsis, Ascochyta clinopodiicola, Didymella pomorum, Didymosphaeria variabile, Neocosmospora piperis and Neocucurbitaria cava.</title>
        <authorList>
            <person name="Hill R."/>
        </authorList>
    </citation>
    <scope>NUCLEOTIDE SEQUENCE</scope>
    <source>
        <strain evidence="2">IMI 356814</strain>
    </source>
</reference>
<dbReference type="Proteomes" id="UP001140560">
    <property type="component" value="Unassembled WGS sequence"/>
</dbReference>
<organism evidence="2 3">
    <name type="scientific">Neocucurbitaria cava</name>
    <dbReference type="NCBI Taxonomy" id="798079"/>
    <lineage>
        <taxon>Eukaryota</taxon>
        <taxon>Fungi</taxon>
        <taxon>Dikarya</taxon>
        <taxon>Ascomycota</taxon>
        <taxon>Pezizomycotina</taxon>
        <taxon>Dothideomycetes</taxon>
        <taxon>Pleosporomycetidae</taxon>
        <taxon>Pleosporales</taxon>
        <taxon>Pleosporineae</taxon>
        <taxon>Cucurbitariaceae</taxon>
        <taxon>Neocucurbitaria</taxon>
    </lineage>
</organism>
<proteinExistence type="predicted"/>
<dbReference type="EMBL" id="JAPEUY010000015">
    <property type="protein sequence ID" value="KAJ4365895.1"/>
    <property type="molecule type" value="Genomic_DNA"/>
</dbReference>
<sequence length="532" mass="59985">MAETHKWRRLSDRLFDIREGLDVAELTLDSWQRKYDIQARRPILYMQVLFGKQGTERLQITLGSINMTARAIKADINKVIGQALKVRSVKIPPEEMHSTVNEELVKDCLRRIRQNMSWSHKFHYSVLGKMDDLEGRLNRLHMKLTSLERLSDLYLEKEHPDIFSEVKRLPGRRVILKVGDSRMSSVQGKLLDALAARKDAELLHRASGQGNKVHIGLSVPHIHKRDFAFLLNLHGRTHEVLVHPVKIKAINDASRVQNDFPTAVPALIKNTDLACYMLPSSSTTEGFQVSIPPVNLLSDLEYKDTLSTIIRDQHAFLGSQILYSSDQSAIASGIAQGCFRLIGSQWLQFLDCGNIRWRRTKEGKWISMLTATPGNASITRTLEQCLKTNGQRRDMRDLSKHLHIFRIGLVIAELALKSPISYIDYDGVANTTKLFVNDGEEIDANDVAAEVERKSNVFLGNMAFFCLNVLQDRDAMADKSIEGSYFKEVLRNAEQLDALVKADRRRGGTSPSGSGVNTPRRGRGERGSGSVY</sequence>
<comment type="caution">
    <text evidence="2">The sequence shown here is derived from an EMBL/GenBank/DDBJ whole genome shotgun (WGS) entry which is preliminary data.</text>
</comment>
<evidence type="ECO:0000313" key="2">
    <source>
        <dbReference type="EMBL" id="KAJ4365895.1"/>
    </source>
</evidence>
<name>A0A9W8Y2H4_9PLEO</name>
<protein>
    <submittedName>
        <fullName evidence="2">Uncharacterized protein</fullName>
    </submittedName>
</protein>
<dbReference type="AlphaFoldDB" id="A0A9W8Y2H4"/>
<evidence type="ECO:0000313" key="3">
    <source>
        <dbReference type="Proteomes" id="UP001140560"/>
    </source>
</evidence>